<sequence length="94" mass="10422">MFEDMHVIKTFTRIIASKVNNLDFTDSNSSMLVHTTKKTVCLITSCRKGCPARLPSTNCARHQKEAVSSLKAGKQIHAMCGRSFYNLVELSSDA</sequence>
<protein>
    <submittedName>
        <fullName evidence="1">Uncharacterized protein</fullName>
    </submittedName>
</protein>
<evidence type="ECO:0000313" key="1">
    <source>
        <dbReference type="EMBL" id="KAI9921716.1"/>
    </source>
</evidence>
<gene>
    <name evidence="1" type="ORF">PsorP6_000756</name>
</gene>
<evidence type="ECO:0000313" key="2">
    <source>
        <dbReference type="Proteomes" id="UP001163321"/>
    </source>
</evidence>
<organism evidence="1 2">
    <name type="scientific">Peronosclerospora sorghi</name>
    <dbReference type="NCBI Taxonomy" id="230839"/>
    <lineage>
        <taxon>Eukaryota</taxon>
        <taxon>Sar</taxon>
        <taxon>Stramenopiles</taxon>
        <taxon>Oomycota</taxon>
        <taxon>Peronosporomycetes</taxon>
        <taxon>Peronosporales</taxon>
        <taxon>Peronosporaceae</taxon>
        <taxon>Peronosclerospora</taxon>
    </lineage>
</organism>
<name>A0ACC0WTY7_9STRA</name>
<comment type="caution">
    <text evidence="1">The sequence shown here is derived from an EMBL/GenBank/DDBJ whole genome shotgun (WGS) entry which is preliminary data.</text>
</comment>
<reference evidence="1 2" key="1">
    <citation type="journal article" date="2022" name="bioRxiv">
        <title>The genome of the oomycete Peronosclerospora sorghi, a cosmopolitan pathogen of maize and sorghum, is inflated with dispersed pseudogenes.</title>
        <authorList>
            <person name="Fletcher K."/>
            <person name="Martin F."/>
            <person name="Isakeit T."/>
            <person name="Cavanaugh K."/>
            <person name="Magill C."/>
            <person name="Michelmore R."/>
        </authorList>
    </citation>
    <scope>NUCLEOTIDE SEQUENCE [LARGE SCALE GENOMIC DNA]</scope>
    <source>
        <strain evidence="1">P6</strain>
    </source>
</reference>
<accession>A0ACC0WTY7</accession>
<dbReference type="Proteomes" id="UP001163321">
    <property type="component" value="Chromosome 1"/>
</dbReference>
<dbReference type="EMBL" id="CM047580">
    <property type="protein sequence ID" value="KAI9921716.1"/>
    <property type="molecule type" value="Genomic_DNA"/>
</dbReference>
<keyword evidence="2" id="KW-1185">Reference proteome</keyword>
<proteinExistence type="predicted"/>